<name>A0A2P2JI91_RHIMU</name>
<accession>A0A2P2JI91</accession>
<sequence>MLAVNPTPKLLLWWFSRMKQLLL</sequence>
<dbReference type="AlphaFoldDB" id="A0A2P2JI91"/>
<dbReference type="EMBL" id="GGEC01012696">
    <property type="protein sequence ID" value="MBW93179.1"/>
    <property type="molecule type" value="Transcribed_RNA"/>
</dbReference>
<proteinExistence type="predicted"/>
<protein>
    <submittedName>
        <fullName evidence="1">Uncharacterized protein</fullName>
    </submittedName>
</protein>
<organism evidence="1">
    <name type="scientific">Rhizophora mucronata</name>
    <name type="common">Asiatic mangrove</name>
    <dbReference type="NCBI Taxonomy" id="61149"/>
    <lineage>
        <taxon>Eukaryota</taxon>
        <taxon>Viridiplantae</taxon>
        <taxon>Streptophyta</taxon>
        <taxon>Embryophyta</taxon>
        <taxon>Tracheophyta</taxon>
        <taxon>Spermatophyta</taxon>
        <taxon>Magnoliopsida</taxon>
        <taxon>eudicotyledons</taxon>
        <taxon>Gunneridae</taxon>
        <taxon>Pentapetalae</taxon>
        <taxon>rosids</taxon>
        <taxon>fabids</taxon>
        <taxon>Malpighiales</taxon>
        <taxon>Rhizophoraceae</taxon>
        <taxon>Rhizophora</taxon>
    </lineage>
</organism>
<reference evidence="1" key="1">
    <citation type="submission" date="2018-02" db="EMBL/GenBank/DDBJ databases">
        <title>Rhizophora mucronata_Transcriptome.</title>
        <authorList>
            <person name="Meera S.P."/>
            <person name="Sreeshan A."/>
            <person name="Augustine A."/>
        </authorList>
    </citation>
    <scope>NUCLEOTIDE SEQUENCE</scope>
    <source>
        <tissue evidence="1">Leaf</tissue>
    </source>
</reference>
<evidence type="ECO:0000313" key="1">
    <source>
        <dbReference type="EMBL" id="MBW93179.1"/>
    </source>
</evidence>